<evidence type="ECO:0000313" key="1">
    <source>
        <dbReference type="EnsemblMetazoa" id="AEPI011263-PA"/>
    </source>
</evidence>
<protein>
    <submittedName>
        <fullName evidence="1">Uncharacterized protein</fullName>
    </submittedName>
</protein>
<evidence type="ECO:0000313" key="2">
    <source>
        <dbReference type="Proteomes" id="UP000075885"/>
    </source>
</evidence>
<organism evidence="1 2">
    <name type="scientific">Anopheles epiroticus</name>
    <dbReference type="NCBI Taxonomy" id="199890"/>
    <lineage>
        <taxon>Eukaryota</taxon>
        <taxon>Metazoa</taxon>
        <taxon>Ecdysozoa</taxon>
        <taxon>Arthropoda</taxon>
        <taxon>Hexapoda</taxon>
        <taxon>Insecta</taxon>
        <taxon>Pterygota</taxon>
        <taxon>Neoptera</taxon>
        <taxon>Endopterygota</taxon>
        <taxon>Diptera</taxon>
        <taxon>Nematocera</taxon>
        <taxon>Culicoidea</taxon>
        <taxon>Culicidae</taxon>
        <taxon>Anophelinae</taxon>
        <taxon>Anopheles</taxon>
    </lineage>
</organism>
<name>A0A182PWC6_9DIPT</name>
<dbReference type="AlphaFoldDB" id="A0A182PWC6"/>
<dbReference type="Proteomes" id="UP000075885">
    <property type="component" value="Unassembled WGS sequence"/>
</dbReference>
<keyword evidence="2" id="KW-1185">Reference proteome</keyword>
<dbReference type="EnsemblMetazoa" id="AEPI011263-RA">
    <property type="protein sequence ID" value="AEPI011263-PA"/>
    <property type="gene ID" value="AEPI011263"/>
</dbReference>
<reference evidence="1" key="2">
    <citation type="submission" date="2020-05" db="UniProtKB">
        <authorList>
            <consortium name="EnsemblMetazoa"/>
        </authorList>
    </citation>
    <scope>IDENTIFICATION</scope>
    <source>
        <strain evidence="1">Epiroticus2</strain>
    </source>
</reference>
<accession>A0A182PWC6</accession>
<reference evidence="2" key="1">
    <citation type="submission" date="2013-03" db="EMBL/GenBank/DDBJ databases">
        <title>The Genome Sequence of Anopheles epiroticus epiroticus2.</title>
        <authorList>
            <consortium name="The Broad Institute Genomics Platform"/>
            <person name="Neafsey D.E."/>
            <person name="Howell P."/>
            <person name="Walker B."/>
            <person name="Young S.K."/>
            <person name="Zeng Q."/>
            <person name="Gargeya S."/>
            <person name="Fitzgerald M."/>
            <person name="Haas B."/>
            <person name="Abouelleil A."/>
            <person name="Allen A.W."/>
            <person name="Alvarado L."/>
            <person name="Arachchi H.M."/>
            <person name="Berlin A.M."/>
            <person name="Chapman S.B."/>
            <person name="Gainer-Dewar J."/>
            <person name="Goldberg J."/>
            <person name="Griggs A."/>
            <person name="Gujja S."/>
            <person name="Hansen M."/>
            <person name="Howarth C."/>
            <person name="Imamovic A."/>
            <person name="Ireland A."/>
            <person name="Larimer J."/>
            <person name="McCowan C."/>
            <person name="Murphy C."/>
            <person name="Pearson M."/>
            <person name="Poon T.W."/>
            <person name="Priest M."/>
            <person name="Roberts A."/>
            <person name="Saif S."/>
            <person name="Shea T."/>
            <person name="Sisk P."/>
            <person name="Sykes S."/>
            <person name="Wortman J."/>
            <person name="Nusbaum C."/>
            <person name="Birren B."/>
        </authorList>
    </citation>
    <scope>NUCLEOTIDE SEQUENCE [LARGE SCALE GENOMIC DNA]</scope>
    <source>
        <strain evidence="2">Epiroticus2</strain>
    </source>
</reference>
<sequence>MLRKLGTAEHDRFLSFILPRHPSDFTFEETVEKLSALFDDQDFPLNVIG</sequence>
<proteinExistence type="predicted"/>
<dbReference type="VEuPathDB" id="VectorBase:AEPI011263"/>